<gene>
    <name evidence="8" type="ORF">AKAW2_21139S</name>
</gene>
<dbReference type="EMBL" id="AP024426">
    <property type="protein sequence ID" value="BCR96199.1"/>
    <property type="molecule type" value="Genomic_DNA"/>
</dbReference>
<dbReference type="PANTHER" id="PTHR11941:SF158">
    <property type="entry name" value="ENOYL-COA HYDRATASE (AFU_ORTHOLOGUE AFUA_2G10650)"/>
    <property type="match status" value="1"/>
</dbReference>
<evidence type="ECO:0000256" key="6">
    <source>
        <dbReference type="ARBA" id="ARBA00023239"/>
    </source>
</evidence>
<keyword evidence="9" id="KW-1185">Reference proteome</keyword>
<dbReference type="OrthoDB" id="2139957at2759"/>
<dbReference type="GO" id="GO:0016829">
    <property type="term" value="F:lyase activity"/>
    <property type="evidence" value="ECO:0007669"/>
    <property type="project" value="UniProtKB-KW"/>
</dbReference>
<dbReference type="GO" id="GO:0005777">
    <property type="term" value="C:peroxisome"/>
    <property type="evidence" value="ECO:0007669"/>
    <property type="project" value="UniProtKB-SubCell"/>
</dbReference>
<evidence type="ECO:0000256" key="4">
    <source>
        <dbReference type="ARBA" id="ARBA00023140"/>
    </source>
</evidence>
<comment type="subcellular location">
    <subcellularLocation>
        <location evidence="1">Peroxisome</location>
    </subcellularLocation>
</comment>
<keyword evidence="4" id="KW-0576">Peroxisome</keyword>
<evidence type="ECO:0000313" key="8">
    <source>
        <dbReference type="EMBL" id="BCR96199.1"/>
    </source>
</evidence>
<dbReference type="GeneID" id="64957524"/>
<feature type="region of interest" description="Disordered" evidence="7">
    <location>
        <begin position="80"/>
        <end position="110"/>
    </location>
</feature>
<keyword evidence="5" id="KW-0413">Isomerase</keyword>
<proteinExistence type="inferred from homology"/>
<dbReference type="InterPro" id="IPR001753">
    <property type="entry name" value="Enoyl-CoA_hydra/iso"/>
</dbReference>
<evidence type="ECO:0000256" key="2">
    <source>
        <dbReference type="ARBA" id="ARBA00004924"/>
    </source>
</evidence>
<dbReference type="CDD" id="cd06558">
    <property type="entry name" value="crotonase-like"/>
    <property type="match status" value="1"/>
</dbReference>
<dbReference type="GO" id="GO:0005739">
    <property type="term" value="C:mitochondrion"/>
    <property type="evidence" value="ECO:0007669"/>
    <property type="project" value="TreeGrafter"/>
</dbReference>
<dbReference type="Pfam" id="PF00378">
    <property type="entry name" value="ECH_1"/>
    <property type="match status" value="1"/>
</dbReference>
<dbReference type="RefSeq" id="XP_041539965.1">
    <property type="nucleotide sequence ID" value="XM_041685930.1"/>
</dbReference>
<dbReference type="KEGG" id="aluc:AKAW2_21139S"/>
<organism evidence="8 9">
    <name type="scientific">Aspergillus kawachii</name>
    <name type="common">White koji mold</name>
    <name type="synonym">Aspergillus awamori var. kawachi</name>
    <dbReference type="NCBI Taxonomy" id="1069201"/>
    <lineage>
        <taxon>Eukaryota</taxon>
        <taxon>Fungi</taxon>
        <taxon>Dikarya</taxon>
        <taxon>Ascomycota</taxon>
        <taxon>Pezizomycotina</taxon>
        <taxon>Eurotiomycetes</taxon>
        <taxon>Eurotiomycetidae</taxon>
        <taxon>Eurotiales</taxon>
        <taxon>Aspergillaceae</taxon>
        <taxon>Aspergillus</taxon>
        <taxon>Aspergillus subgen. Circumdati</taxon>
    </lineage>
</organism>
<evidence type="ECO:0000256" key="5">
    <source>
        <dbReference type="ARBA" id="ARBA00023235"/>
    </source>
</evidence>
<dbReference type="Gene3D" id="1.10.12.10">
    <property type="entry name" value="Lyase 2-enoyl-coa Hydratase, Chain A, domain 2"/>
    <property type="match status" value="1"/>
</dbReference>
<feature type="compositionally biased region" description="Low complexity" evidence="7">
    <location>
        <begin position="84"/>
        <end position="98"/>
    </location>
</feature>
<evidence type="ECO:0000256" key="1">
    <source>
        <dbReference type="ARBA" id="ARBA00004275"/>
    </source>
</evidence>
<dbReference type="PANTHER" id="PTHR11941">
    <property type="entry name" value="ENOYL-COA HYDRATASE-RELATED"/>
    <property type="match status" value="1"/>
</dbReference>
<accession>A0A7R7WTQ2</accession>
<name>A0A7R7WTQ2_ASPKA</name>
<dbReference type="InterPro" id="IPR029045">
    <property type="entry name" value="ClpP/crotonase-like_dom_sf"/>
</dbReference>
<evidence type="ECO:0000256" key="3">
    <source>
        <dbReference type="ARBA" id="ARBA00005254"/>
    </source>
</evidence>
<dbReference type="GO" id="GO:0016853">
    <property type="term" value="F:isomerase activity"/>
    <property type="evidence" value="ECO:0007669"/>
    <property type="project" value="UniProtKB-KW"/>
</dbReference>
<evidence type="ECO:0000256" key="7">
    <source>
        <dbReference type="SAM" id="MobiDB-lite"/>
    </source>
</evidence>
<comment type="similarity">
    <text evidence="3">Belongs to the enoyl-CoA hydratase/isomerase family.</text>
</comment>
<dbReference type="Gene3D" id="3.90.226.10">
    <property type="entry name" value="2-enoyl-CoA Hydratase, Chain A, domain 1"/>
    <property type="match status" value="1"/>
</dbReference>
<dbReference type="InterPro" id="IPR014748">
    <property type="entry name" value="Enoyl-CoA_hydra_C"/>
</dbReference>
<protein>
    <submittedName>
        <fullName evidence="8">Uncharacterized protein</fullName>
    </submittedName>
</protein>
<comment type="pathway">
    <text evidence="2">Siderophore biosynthesis.</text>
</comment>
<keyword evidence="6" id="KW-0456">Lyase</keyword>
<dbReference type="Proteomes" id="UP000661280">
    <property type="component" value="Chromosome 2"/>
</dbReference>
<dbReference type="FunFam" id="3.90.226.10:FF:000074">
    <property type="entry name" value="Enoyl-CoA hydratase (AFU_orthologue AFUA_2G10650)"/>
    <property type="match status" value="1"/>
</dbReference>
<dbReference type="GO" id="GO:0006635">
    <property type="term" value="P:fatty acid beta-oxidation"/>
    <property type="evidence" value="ECO:0007669"/>
    <property type="project" value="TreeGrafter"/>
</dbReference>
<sequence length="285" mass="30290">MAPTLPTPASNTITLSLPHPQVLLVTLSRPKALNSISTAGHHDLHAIWTWMDNEPSIRVGILTGSGRAFCAGADLKEWNTNVQTPTSSSTSTPSTPSTPGMPPSGFGGLSRRSGKKPIICAVNGLCLGGGCEMVLNADMVIASSKAYFGLPEVQRGVVAWAGALPRLGRIVGRQRAMEMALTGRKVPAEEAERWGIVNEVVGDDGGKGVVERAVEVAVQIAGNSPDAVLVSREGIKLGWEGIGVEEATRLLTEGWSDKLNQGENIREGLRAFVEKRKPVWRDSKL</sequence>
<dbReference type="SUPFAM" id="SSF52096">
    <property type="entry name" value="ClpP/crotonase"/>
    <property type="match status" value="1"/>
</dbReference>
<dbReference type="AlphaFoldDB" id="A0A7R7WTQ2"/>
<evidence type="ECO:0000313" key="9">
    <source>
        <dbReference type="Proteomes" id="UP000661280"/>
    </source>
</evidence>
<reference evidence="8" key="2">
    <citation type="submission" date="2021-02" db="EMBL/GenBank/DDBJ databases">
        <title>Aspergillus luchuensis mut. kawachii IFO 4304 genome sequence.</title>
        <authorList>
            <person name="Mori K."/>
            <person name="Kadooka C."/>
            <person name="Goto M."/>
            <person name="Futagami T."/>
        </authorList>
    </citation>
    <scope>NUCLEOTIDE SEQUENCE</scope>
    <source>
        <strain evidence="8">IFO 4308</strain>
    </source>
</reference>
<reference evidence="8" key="1">
    <citation type="submission" date="2021-01" db="EMBL/GenBank/DDBJ databases">
        <authorList>
            <consortium name="Aspergillus luchuensis mut. kawachii IFO 4304 genome sequencing consortium"/>
            <person name="Kazuki M."/>
            <person name="Futagami T."/>
        </authorList>
    </citation>
    <scope>NUCLEOTIDE SEQUENCE</scope>
    <source>
        <strain evidence="8">IFO 4308</strain>
    </source>
</reference>